<organism evidence="1 2">
    <name type="scientific">Eisenbergiella tayi</name>
    <dbReference type="NCBI Taxonomy" id="1432052"/>
    <lineage>
        <taxon>Bacteria</taxon>
        <taxon>Bacillati</taxon>
        <taxon>Bacillota</taxon>
        <taxon>Clostridia</taxon>
        <taxon>Lachnospirales</taxon>
        <taxon>Lachnospiraceae</taxon>
        <taxon>Eisenbergiella</taxon>
    </lineage>
</organism>
<dbReference type="EMBL" id="MEHA01000012">
    <property type="protein sequence ID" value="ODR49701.1"/>
    <property type="molecule type" value="Genomic_DNA"/>
</dbReference>
<sequence length="100" mass="11699">MMIGYEEKEKTLDEAINFNKDNLFEYLTHLLFIRNANWFGTTADNTHRELSGYIDSIPIDNSIKMEIDDKVMQAMTEVSQYSYEAGFREACRLNKVLNSF</sequence>
<dbReference type="OrthoDB" id="9976243at2"/>
<name>A0A1E3UGA5_9FIRM</name>
<proteinExistence type="predicted"/>
<gene>
    <name evidence="1" type="ORF">BEI59_17345</name>
</gene>
<dbReference type="Proteomes" id="UP000094271">
    <property type="component" value="Unassembled WGS sequence"/>
</dbReference>
<dbReference type="RefSeq" id="WP_069431827.1">
    <property type="nucleotide sequence ID" value="NZ_MEHA01000012.1"/>
</dbReference>
<reference evidence="1 2" key="1">
    <citation type="submission" date="2016-08" db="EMBL/GenBank/DDBJ databases">
        <authorList>
            <person name="Seilhamer J.J."/>
        </authorList>
    </citation>
    <scope>NUCLEOTIDE SEQUENCE [LARGE SCALE GENOMIC DNA]</scope>
    <source>
        <strain evidence="1 2">NML150140-1</strain>
    </source>
</reference>
<protein>
    <submittedName>
        <fullName evidence="1">Uncharacterized protein</fullName>
    </submittedName>
</protein>
<comment type="caution">
    <text evidence="1">The sequence shown here is derived from an EMBL/GenBank/DDBJ whole genome shotgun (WGS) entry which is preliminary data.</text>
</comment>
<evidence type="ECO:0000313" key="2">
    <source>
        <dbReference type="Proteomes" id="UP000094271"/>
    </source>
</evidence>
<accession>A0A1E3UGA5</accession>
<evidence type="ECO:0000313" key="1">
    <source>
        <dbReference type="EMBL" id="ODR49701.1"/>
    </source>
</evidence>
<dbReference type="AlphaFoldDB" id="A0A1E3UGA5"/>